<name>A0A1J5QJL8_9ZZZZ</name>
<accession>A0A1J5QJL8</accession>
<keyword evidence="1" id="KW-0812">Transmembrane</keyword>
<evidence type="ECO:0008006" key="3">
    <source>
        <dbReference type="Google" id="ProtNLM"/>
    </source>
</evidence>
<feature type="transmembrane region" description="Helical" evidence="1">
    <location>
        <begin position="128"/>
        <end position="148"/>
    </location>
</feature>
<dbReference type="Pfam" id="PF09980">
    <property type="entry name" value="DUF2214"/>
    <property type="match status" value="1"/>
</dbReference>
<gene>
    <name evidence="2" type="ORF">GALL_347190</name>
</gene>
<proteinExistence type="predicted"/>
<sequence>MLLESLLAYAHISAILLLAVFLTAKTALMRVDVIAGRKSVLDRLMTLDLWLWASFAAVLATGVARMAWGIKGWAWYAGNPLLWGKVALFAVMVAMALPQTRTLRRWNHRRAQDDFFPDAEDIRTQRVWLMWQAHVMVVVPLLGVLLAYGY</sequence>
<feature type="transmembrane region" description="Helical" evidence="1">
    <location>
        <begin position="49"/>
        <end position="70"/>
    </location>
</feature>
<feature type="transmembrane region" description="Helical" evidence="1">
    <location>
        <begin position="6"/>
        <end position="28"/>
    </location>
</feature>
<organism evidence="2">
    <name type="scientific">mine drainage metagenome</name>
    <dbReference type="NCBI Taxonomy" id="410659"/>
    <lineage>
        <taxon>unclassified sequences</taxon>
        <taxon>metagenomes</taxon>
        <taxon>ecological metagenomes</taxon>
    </lineage>
</organism>
<dbReference type="EMBL" id="MLJW01000699">
    <property type="protein sequence ID" value="OIQ83482.1"/>
    <property type="molecule type" value="Genomic_DNA"/>
</dbReference>
<evidence type="ECO:0000256" key="1">
    <source>
        <dbReference type="SAM" id="Phobius"/>
    </source>
</evidence>
<feature type="transmembrane region" description="Helical" evidence="1">
    <location>
        <begin position="82"/>
        <end position="100"/>
    </location>
</feature>
<protein>
    <recommendedName>
        <fullName evidence="3">DUF2214 family protein</fullName>
    </recommendedName>
</protein>
<reference evidence="2" key="1">
    <citation type="submission" date="2016-10" db="EMBL/GenBank/DDBJ databases">
        <title>Sequence of Gallionella enrichment culture.</title>
        <authorList>
            <person name="Poehlein A."/>
            <person name="Muehling M."/>
            <person name="Daniel R."/>
        </authorList>
    </citation>
    <scope>NUCLEOTIDE SEQUENCE</scope>
</reference>
<comment type="caution">
    <text evidence="2">The sequence shown here is derived from an EMBL/GenBank/DDBJ whole genome shotgun (WGS) entry which is preliminary data.</text>
</comment>
<keyword evidence="1" id="KW-0472">Membrane</keyword>
<keyword evidence="1" id="KW-1133">Transmembrane helix</keyword>
<dbReference type="InterPro" id="IPR018706">
    <property type="entry name" value="DUF2214_membrane"/>
</dbReference>
<evidence type="ECO:0000313" key="2">
    <source>
        <dbReference type="EMBL" id="OIQ83482.1"/>
    </source>
</evidence>
<dbReference type="AlphaFoldDB" id="A0A1J5QJL8"/>